<sequence length="67" mass="7665">NSSPHGNRRGQWTCHSTSQGCQSPSTTTTYQRTGGRQRKRWGCSRSSFQRLPTSQRMTWRICCGSRT</sequence>
<keyword evidence="3" id="KW-1185">Reference proteome</keyword>
<proteinExistence type="predicted"/>
<dbReference type="Proteomes" id="UP001143981">
    <property type="component" value="Unassembled WGS sequence"/>
</dbReference>
<evidence type="ECO:0000313" key="2">
    <source>
        <dbReference type="EMBL" id="KAJ1717847.1"/>
    </source>
</evidence>
<dbReference type="EMBL" id="JANBOI010004383">
    <property type="protein sequence ID" value="KAJ1717847.1"/>
    <property type="molecule type" value="Genomic_DNA"/>
</dbReference>
<dbReference type="AlphaFoldDB" id="A0A9W7XRR2"/>
<feature type="region of interest" description="Disordered" evidence="1">
    <location>
        <begin position="1"/>
        <end position="36"/>
    </location>
</feature>
<name>A0A9W7XRR2_9FUNG</name>
<feature type="compositionally biased region" description="Polar residues" evidence="1">
    <location>
        <begin position="13"/>
        <end position="25"/>
    </location>
</feature>
<feature type="non-terminal residue" evidence="2">
    <location>
        <position position="1"/>
    </location>
</feature>
<evidence type="ECO:0000313" key="3">
    <source>
        <dbReference type="Proteomes" id="UP001143981"/>
    </source>
</evidence>
<gene>
    <name evidence="2" type="ORF">LPJ61_007119</name>
</gene>
<evidence type="ECO:0000256" key="1">
    <source>
        <dbReference type="SAM" id="MobiDB-lite"/>
    </source>
</evidence>
<comment type="caution">
    <text evidence="2">The sequence shown here is derived from an EMBL/GenBank/DDBJ whole genome shotgun (WGS) entry which is preliminary data.</text>
</comment>
<organism evidence="2 3">
    <name type="scientific">Coemansia biformis</name>
    <dbReference type="NCBI Taxonomy" id="1286918"/>
    <lineage>
        <taxon>Eukaryota</taxon>
        <taxon>Fungi</taxon>
        <taxon>Fungi incertae sedis</taxon>
        <taxon>Zoopagomycota</taxon>
        <taxon>Kickxellomycotina</taxon>
        <taxon>Kickxellomycetes</taxon>
        <taxon>Kickxellales</taxon>
        <taxon>Kickxellaceae</taxon>
        <taxon>Coemansia</taxon>
    </lineage>
</organism>
<protein>
    <submittedName>
        <fullName evidence="2">Uncharacterized protein</fullName>
    </submittedName>
</protein>
<accession>A0A9W7XRR2</accession>
<feature type="non-terminal residue" evidence="2">
    <location>
        <position position="67"/>
    </location>
</feature>
<reference evidence="2" key="1">
    <citation type="submission" date="2022-07" db="EMBL/GenBank/DDBJ databases">
        <title>Phylogenomic reconstructions and comparative analyses of Kickxellomycotina fungi.</title>
        <authorList>
            <person name="Reynolds N.K."/>
            <person name="Stajich J.E."/>
            <person name="Barry K."/>
            <person name="Grigoriev I.V."/>
            <person name="Crous P."/>
            <person name="Smith M.E."/>
        </authorList>
    </citation>
    <scope>NUCLEOTIDE SEQUENCE</scope>
    <source>
        <strain evidence="2">BCRC 34381</strain>
    </source>
</reference>